<dbReference type="GO" id="GO:0032049">
    <property type="term" value="P:cardiolipin biosynthetic process"/>
    <property type="evidence" value="ECO:0007669"/>
    <property type="project" value="UniProtKB-ARBA"/>
</dbReference>
<reference evidence="2 3" key="1">
    <citation type="submission" date="2017-01" db="EMBL/GenBank/DDBJ databases">
        <title>Complete Genome Sequence of Paenalcaligenes hominis, Isolated from a paraplegic Patient with neurogenic bladder.</title>
        <authorList>
            <person name="Mukhopadhyay R."/>
            <person name="Joaquin J."/>
            <person name="Hogue R."/>
            <person name="Kilaru A."/>
            <person name="Jospin G."/>
            <person name="Mars K."/>
            <person name="Eisen J.A."/>
            <person name="Chaturvedi V."/>
        </authorList>
    </citation>
    <scope>NUCLEOTIDE SEQUENCE [LARGE SCALE GENOMIC DNA]</scope>
    <source>
        <strain evidence="2 3">15S00501</strain>
    </source>
</reference>
<dbReference type="SUPFAM" id="SSF56024">
    <property type="entry name" value="Phospholipase D/nuclease"/>
    <property type="match status" value="2"/>
</dbReference>
<dbReference type="PROSITE" id="PS51257">
    <property type="entry name" value="PROKAR_LIPOPROTEIN"/>
    <property type="match status" value="1"/>
</dbReference>
<dbReference type="SMART" id="SM00155">
    <property type="entry name" value="PLDc"/>
    <property type="match status" value="2"/>
</dbReference>
<protein>
    <recommendedName>
        <fullName evidence="1">PLD phosphodiesterase domain-containing protein</fullName>
    </recommendedName>
</protein>
<dbReference type="STRING" id="643674.PAEH1_00635"/>
<dbReference type="InterPro" id="IPR001736">
    <property type="entry name" value="PLipase_D/transphosphatidylase"/>
</dbReference>
<dbReference type="Proteomes" id="UP000189369">
    <property type="component" value="Chromosome"/>
</dbReference>
<accession>A0A1U9JX99</accession>
<dbReference type="CDD" id="cd09113">
    <property type="entry name" value="PLDc_ymdC_like_2"/>
    <property type="match status" value="1"/>
</dbReference>
<evidence type="ECO:0000313" key="3">
    <source>
        <dbReference type="Proteomes" id="UP000189369"/>
    </source>
</evidence>
<feature type="domain" description="PLD phosphodiesterase" evidence="1">
    <location>
        <begin position="414"/>
        <end position="441"/>
    </location>
</feature>
<name>A0A1U9JX99_9BURK</name>
<dbReference type="InterPro" id="IPR025202">
    <property type="entry name" value="PLD-like_dom"/>
</dbReference>
<feature type="domain" description="PLD phosphodiesterase" evidence="1">
    <location>
        <begin position="173"/>
        <end position="200"/>
    </location>
</feature>
<dbReference type="PANTHER" id="PTHR21248">
    <property type="entry name" value="CARDIOLIPIN SYNTHASE"/>
    <property type="match status" value="1"/>
</dbReference>
<dbReference type="Pfam" id="PF13091">
    <property type="entry name" value="PLDc_2"/>
    <property type="match status" value="2"/>
</dbReference>
<proteinExistence type="predicted"/>
<dbReference type="AlphaFoldDB" id="A0A1U9JX99"/>
<evidence type="ECO:0000259" key="1">
    <source>
        <dbReference type="PROSITE" id="PS50035"/>
    </source>
</evidence>
<dbReference type="Gene3D" id="3.30.870.10">
    <property type="entry name" value="Endonuclease Chain A"/>
    <property type="match status" value="2"/>
</dbReference>
<dbReference type="KEGG" id="phn:PAEH1_00635"/>
<dbReference type="GO" id="GO:0030572">
    <property type="term" value="F:phosphatidyltransferase activity"/>
    <property type="evidence" value="ECO:0007669"/>
    <property type="project" value="UniProtKB-ARBA"/>
</dbReference>
<dbReference type="PANTHER" id="PTHR21248:SF12">
    <property type="entry name" value="CARDIOLIPIN SYNTHASE C"/>
    <property type="match status" value="1"/>
</dbReference>
<dbReference type="PROSITE" id="PS50035">
    <property type="entry name" value="PLD"/>
    <property type="match status" value="2"/>
</dbReference>
<gene>
    <name evidence="2" type="ORF">PAEH1_00635</name>
</gene>
<sequence length="525" mass="59389">MMRFRTVFSSSFQRILLLSVALSVLTACSLPALQDRIPSTALSTEEALHTPIGAALKPLAQEHPELSGIRSLADPHDAFAARALLARVAEKTIDVQYYIWRADTTGYMLLNSLYEAAKRGVRIRLLLDDNGIDKLDTQLALLHQHRNIEVRVFNPFPFRTVKRLGYVFDFKRLNHRMHNKSFTIDNTVTIVGGRNIGDEYFGATDQVLFADLDVIAMGKVVDDVSVDFDRYWDSPLSYPINQIVTLRSHQTLDQLDLNALIQSNPDRAKEYLEVVRQAEIIQDLVERKLEVEWVKTEIVSDDPAKALGQASPEQLLTYQLQHAVGTPEFTLDLISPYFVPTKTGVQSFSVLADNPNLTIRILTNSYEATDVGAVHAGYMKRRKSILQSGIELYELKSNSSGNLQKIGKNSFGSSGSSLHAKTFSIDNKRVFIGSFNFDPRSAHLNTELGFVIHSPTLAKDISALFDNQIPYESYQVVLNDKNKVHWIEREDEYSVPQIHDTEPGTSFFSRWWLQFISKLPIEWLL</sequence>
<dbReference type="EMBL" id="CP019697">
    <property type="protein sequence ID" value="AQS50423.1"/>
    <property type="molecule type" value="Genomic_DNA"/>
</dbReference>
<evidence type="ECO:0000313" key="2">
    <source>
        <dbReference type="EMBL" id="AQS50423.1"/>
    </source>
</evidence>
<organism evidence="2 3">
    <name type="scientific">Paenalcaligenes hominis</name>
    <dbReference type="NCBI Taxonomy" id="643674"/>
    <lineage>
        <taxon>Bacteria</taxon>
        <taxon>Pseudomonadati</taxon>
        <taxon>Pseudomonadota</taxon>
        <taxon>Betaproteobacteria</taxon>
        <taxon>Burkholderiales</taxon>
        <taxon>Alcaligenaceae</taxon>
        <taxon>Paenalcaligenes</taxon>
    </lineage>
</organism>
<dbReference type="CDD" id="cd09111">
    <property type="entry name" value="PLDc_ymdC_like_1"/>
    <property type="match status" value="1"/>
</dbReference>